<gene>
    <name evidence="1" type="ORF">SAMN04487946_102237</name>
</gene>
<name>A0A1H3EER8_9EURY</name>
<dbReference type="EMBL" id="FNPB01000002">
    <property type="protein sequence ID" value="SDX77222.1"/>
    <property type="molecule type" value="Genomic_DNA"/>
</dbReference>
<evidence type="ECO:0000313" key="2">
    <source>
        <dbReference type="Proteomes" id="UP000199170"/>
    </source>
</evidence>
<evidence type="ECO:0000313" key="1">
    <source>
        <dbReference type="EMBL" id="SDX77222.1"/>
    </source>
</evidence>
<reference evidence="2" key="1">
    <citation type="submission" date="2016-10" db="EMBL/GenBank/DDBJ databases">
        <authorList>
            <person name="Varghese N."/>
            <person name="Submissions S."/>
        </authorList>
    </citation>
    <scope>NUCLEOTIDE SEQUENCE [LARGE SCALE GENOMIC DNA]</scope>
    <source>
        <strain evidence="2">CGMCC 1.10118</strain>
    </source>
</reference>
<dbReference type="AlphaFoldDB" id="A0A1H3EER8"/>
<dbReference type="RefSeq" id="WP_089765696.1">
    <property type="nucleotide sequence ID" value="NZ_FNPB01000002.1"/>
</dbReference>
<organism evidence="1 2">
    <name type="scientific">Halobellus clavatus</name>
    <dbReference type="NCBI Taxonomy" id="660517"/>
    <lineage>
        <taxon>Archaea</taxon>
        <taxon>Methanobacteriati</taxon>
        <taxon>Methanobacteriota</taxon>
        <taxon>Stenosarchaea group</taxon>
        <taxon>Halobacteria</taxon>
        <taxon>Halobacteriales</taxon>
        <taxon>Haloferacaceae</taxon>
        <taxon>Halobellus</taxon>
    </lineage>
</organism>
<protein>
    <submittedName>
        <fullName evidence="1">Uncharacterized protein</fullName>
    </submittedName>
</protein>
<proteinExistence type="predicted"/>
<dbReference type="PROSITE" id="PS51318">
    <property type="entry name" value="TAT"/>
    <property type="match status" value="1"/>
</dbReference>
<keyword evidence="2" id="KW-1185">Reference proteome</keyword>
<accession>A0A1H3EER8</accession>
<dbReference type="OrthoDB" id="305743at2157"/>
<dbReference type="Proteomes" id="UP000199170">
    <property type="component" value="Unassembled WGS sequence"/>
</dbReference>
<sequence length="422" mass="45372">MTGPSLSRRALLRTGGAVGVAGLLGVGAVAAAGPSAVPYPDGVSYQDVALVSPAHRNSAIEHLRELTTRAKPVVEEARAAGSLDGDRFFGVQGSIADAEAFLEESHPPSFDTISEARYHVRYVALALGGAAAALDDVSIGPDGPAQTGPASGLEDLRTALDYESDAAAEAMVWIDLIERRLHVAMIAGGNARVDRSELDENPERVRERALSQAVVDHERSVRHLDDARQFYRTFQARQSMPVRVDLAAARETYRSRVAETAHDEEWYDARRRAETTPRDTAWNRLLTLAPGEDSLDDAQWARRDGLAGLETTTLATALAAFRGFPTGKAAVERLDGRSSVPRSLLLDVKRRAVDGAYQIAATGTDFEQWLLRSAAYYLSKGDGYLTETTILDNWPRAHALAAYGIAAGVIDAIPSVAAVVTE</sequence>
<dbReference type="InterPro" id="IPR006311">
    <property type="entry name" value="TAT_signal"/>
</dbReference>